<dbReference type="OrthoDB" id="308449at2759"/>
<dbReference type="PANTHER" id="PTHR44675">
    <property type="entry name" value="PAK1 INTERACTING PROTEIN 1"/>
    <property type="match status" value="1"/>
</dbReference>
<dbReference type="VEuPathDB" id="TriTrypDB:ADEAN_000099300"/>
<dbReference type="InterPro" id="IPR036322">
    <property type="entry name" value="WD40_repeat_dom_sf"/>
</dbReference>
<proteinExistence type="predicted"/>
<dbReference type="SUPFAM" id="SSF50978">
    <property type="entry name" value="WD40 repeat-like"/>
    <property type="match status" value="1"/>
</dbReference>
<dbReference type="SMART" id="SM00320">
    <property type="entry name" value="WD40"/>
    <property type="match status" value="4"/>
</dbReference>
<evidence type="ECO:0008006" key="4">
    <source>
        <dbReference type="Google" id="ProtNLM"/>
    </source>
</evidence>
<evidence type="ECO:0000313" key="3">
    <source>
        <dbReference type="Proteomes" id="UP000515908"/>
    </source>
</evidence>
<sequence length="407" mass="44788">MTTTSTSNAPSCNALVTVGTYHGVMAGLVLKKEKFFLKFSVKRHVGCLNEVIINGKYIATCGVDERVFIFTNKAEHKSAAVKQKLKKLGEPMAVRLADLGSITPPAEITHLLFCGGSAGQEGSTFLLCGSAEGQLLLYRTRDWSLHNLLSVHEKAVVAMAVHPTSGGMLVVSVAQDRSVAVLDLTKGKLLTKWKYNRNPFGVEEEGEKKASEEDDEGPKTKRRKLQPFVPNEEPVGVLYSTKGSYLVIFARYSFIVYDGQTMKAVDHFCFDSPQPNQELYCAAIVRDTSLLLGNEAGQIVSYELGTTEKSLKPVAVQYPPALEEEAQKLRGTPIDVNVETRLKTPLRHTARVKRMAVVDDTLFSVDSNGIVIAWRIVLDEKSFIRALSFITSANCRGRVTSMNVLEL</sequence>
<accession>A0A7G2C1F0</accession>
<dbReference type="PANTHER" id="PTHR44675:SF1">
    <property type="entry name" value="P21-ACTIVATED PROTEIN KINASE-INTERACTING PROTEIN 1"/>
    <property type="match status" value="1"/>
</dbReference>
<dbReference type="InterPro" id="IPR001680">
    <property type="entry name" value="WD40_rpt"/>
</dbReference>
<protein>
    <recommendedName>
        <fullName evidence="4">WD domain, G-beta repeat</fullName>
    </recommendedName>
</protein>
<organism evidence="2 3">
    <name type="scientific">Angomonas deanei</name>
    <dbReference type="NCBI Taxonomy" id="59799"/>
    <lineage>
        <taxon>Eukaryota</taxon>
        <taxon>Discoba</taxon>
        <taxon>Euglenozoa</taxon>
        <taxon>Kinetoplastea</taxon>
        <taxon>Metakinetoplastina</taxon>
        <taxon>Trypanosomatida</taxon>
        <taxon>Trypanosomatidae</taxon>
        <taxon>Strigomonadinae</taxon>
        <taxon>Angomonas</taxon>
    </lineage>
</organism>
<dbReference type="EMBL" id="LR877146">
    <property type="protein sequence ID" value="CAD2213550.1"/>
    <property type="molecule type" value="Genomic_DNA"/>
</dbReference>
<reference evidence="2 3" key="1">
    <citation type="submission" date="2020-08" db="EMBL/GenBank/DDBJ databases">
        <authorList>
            <person name="Newling K."/>
            <person name="Davey J."/>
            <person name="Forrester S."/>
        </authorList>
    </citation>
    <scope>NUCLEOTIDE SEQUENCE [LARGE SCALE GENOMIC DNA]</scope>
    <source>
        <strain evidence="3">Crithidia deanei Carvalho (ATCC PRA-265)</strain>
    </source>
</reference>
<feature type="region of interest" description="Disordered" evidence="1">
    <location>
        <begin position="203"/>
        <end position="226"/>
    </location>
</feature>
<name>A0A7G2C1F0_9TRYP</name>
<dbReference type="InterPro" id="IPR051959">
    <property type="entry name" value="PAK1-Kinase_Regulator"/>
</dbReference>
<keyword evidence="3" id="KW-1185">Reference proteome</keyword>
<dbReference type="Gene3D" id="2.130.10.10">
    <property type="entry name" value="YVTN repeat-like/Quinoprotein amine dehydrogenase"/>
    <property type="match status" value="1"/>
</dbReference>
<gene>
    <name evidence="2" type="ORF">ADEAN_000099300</name>
</gene>
<dbReference type="Proteomes" id="UP000515908">
    <property type="component" value="Chromosome 02"/>
</dbReference>
<evidence type="ECO:0000256" key="1">
    <source>
        <dbReference type="SAM" id="MobiDB-lite"/>
    </source>
</evidence>
<evidence type="ECO:0000313" key="2">
    <source>
        <dbReference type="EMBL" id="CAD2213550.1"/>
    </source>
</evidence>
<dbReference type="AlphaFoldDB" id="A0A7G2C1F0"/>
<dbReference type="InterPro" id="IPR015943">
    <property type="entry name" value="WD40/YVTN_repeat-like_dom_sf"/>
</dbReference>